<name>A0AA36GZ53_CYLNA</name>
<feature type="region of interest" description="Disordered" evidence="2">
    <location>
        <begin position="549"/>
        <end position="599"/>
    </location>
</feature>
<dbReference type="Proteomes" id="UP001176961">
    <property type="component" value="Unassembled WGS sequence"/>
</dbReference>
<feature type="region of interest" description="Disordered" evidence="2">
    <location>
        <begin position="653"/>
        <end position="672"/>
    </location>
</feature>
<accession>A0AA36GZ53</accession>
<dbReference type="InterPro" id="IPR000742">
    <property type="entry name" value="EGF"/>
</dbReference>
<feature type="disulfide bond" evidence="1">
    <location>
        <begin position="1154"/>
        <end position="1164"/>
    </location>
</feature>
<gene>
    <name evidence="4" type="ORF">CYNAS_LOCUS13049</name>
</gene>
<proteinExistence type="predicted"/>
<evidence type="ECO:0000259" key="3">
    <source>
        <dbReference type="PROSITE" id="PS50026"/>
    </source>
</evidence>
<reference evidence="4" key="1">
    <citation type="submission" date="2023-07" db="EMBL/GenBank/DDBJ databases">
        <authorList>
            <consortium name="CYATHOMIX"/>
        </authorList>
    </citation>
    <scope>NUCLEOTIDE SEQUENCE</scope>
    <source>
        <strain evidence="4">N/A</strain>
    </source>
</reference>
<protein>
    <recommendedName>
        <fullName evidence="3">EGF-like domain-containing protein</fullName>
    </recommendedName>
</protein>
<feature type="disulfide bond" evidence="1">
    <location>
        <begin position="1175"/>
        <end position="1184"/>
    </location>
</feature>
<keyword evidence="1" id="KW-0245">EGF-like domain</keyword>
<comment type="caution">
    <text evidence="1">Lacks conserved residue(s) required for the propagation of feature annotation.</text>
</comment>
<feature type="compositionally biased region" description="Polar residues" evidence="2">
    <location>
        <begin position="579"/>
        <end position="597"/>
    </location>
</feature>
<organism evidence="4 5">
    <name type="scientific">Cylicocyclus nassatus</name>
    <name type="common">Nematode worm</name>
    <dbReference type="NCBI Taxonomy" id="53992"/>
    <lineage>
        <taxon>Eukaryota</taxon>
        <taxon>Metazoa</taxon>
        <taxon>Ecdysozoa</taxon>
        <taxon>Nematoda</taxon>
        <taxon>Chromadorea</taxon>
        <taxon>Rhabditida</taxon>
        <taxon>Rhabditina</taxon>
        <taxon>Rhabditomorpha</taxon>
        <taxon>Strongyloidea</taxon>
        <taxon>Strongylidae</taxon>
        <taxon>Cylicocyclus</taxon>
    </lineage>
</organism>
<keyword evidence="5" id="KW-1185">Reference proteome</keyword>
<evidence type="ECO:0000313" key="4">
    <source>
        <dbReference type="EMBL" id="CAJ0601066.1"/>
    </source>
</evidence>
<dbReference type="PROSITE" id="PS01186">
    <property type="entry name" value="EGF_2"/>
    <property type="match status" value="1"/>
</dbReference>
<dbReference type="CDD" id="cd00054">
    <property type="entry name" value="EGF_CA"/>
    <property type="match status" value="1"/>
</dbReference>
<feature type="domain" description="EGF-like" evidence="3">
    <location>
        <begin position="1151"/>
        <end position="1185"/>
    </location>
</feature>
<keyword evidence="1" id="KW-1015">Disulfide bond</keyword>
<evidence type="ECO:0000313" key="5">
    <source>
        <dbReference type="Proteomes" id="UP001176961"/>
    </source>
</evidence>
<sequence>MKPEYESIIDKKCVQFVAPTSAAASTRTDHSPTSTTDHGFISTADTKLADVDGYSHHAVTSSTSTTAEEELQSTTKTTPDLLTLIMPSSKMDTLRQQSTKHELGTGTTELFSNVFSQIGAIISDDSSENTAPTKQNNAAFTTSESQIFKHSTTIHLDGLQPTDSEISTTKSGLKEEAIPSMSSTMYAQMTEADTHKTGFAIKSASTRATLISFEKFRDYFLTTGQIFAESSMLSRNGHLTSLSWNQEKEENVIAQKSSSAPGTMDAFTDYEENTPFPKQTRATSLKEMLSLQSIDLGNVYSHSVSSTSSDVDEMSATLPQSLFTGGATSPSLISTSKSLREASTRSIGTIESPRAYLISEEDKSSSAIYQSVARPDYVTDGLVKTLPLTQNTLSYPAITANSQYDTAKESTSITKLVSIAEKSTYKQISDESEGNYSVKFDTTNVKPSSQFEGNDIAIAYARTKTNESTSMDRSTTLNSSIATTEFAAGTIINLTPNISKVLGKVGIPLSVNPSTRKLGNAVTTPSTEITRTNFTAKRTRTKTIRTRTSTKNVRSTKNSATISTTASSQTTSALSKQSESACSKSHTTSAMTYSSQLKTEERGKVQTCVSFISHPTSLSQGSSSKQFPSTTRMSVLSLQETLSVDALNRSAETSRHEFSQSKSTVSPPATVEKTGTIEKEISTSTAFIPKTVREDILSTIGEKSAPLITTNHLPGQSTTSSIISTTEETAISATIKGSMSNPIPTYKKSLSLARKLTSLAEFEPSSSSPRSVLEHLSTPSLTQYTNENGHIAIEDHSGKESQKITQKALAVSTPIYETSSTSLFDETLSWLYATPLFWLNSISSTFESATTNYSDSPMSSSISKTLPYPATTRWPYQMSLSDEEQSTTVKGVTKENVSPTTQQATAPQKSTRVSVATAGPEGCKNACPAQYHEGPHYCYRILSQRQSITYRRAMRSCQGEDSYLADEIDFRSQEVIEVLANISGTTAIKTYISEKNSESMKKSKQVRIISLKGTTRFFLNVVAYAGSDKNFVDVYGVCRRTKYCQEVHCRLDNDTVAMNSELIFPAVSNKLLGGETLYVSCAKDNSIVVEVVCNERGMLELQTASNTCGKEGYAEADGDLIDANPKSCSDCDFLGTEACRESDGSFLCVCKTECGLQCGVNGTCVSALDKAYCQCDEGYSGEQCNVERTRLSFYAQNEYKTVLFADVYNRIA</sequence>
<dbReference type="PROSITE" id="PS00022">
    <property type="entry name" value="EGF_1"/>
    <property type="match status" value="1"/>
</dbReference>
<dbReference type="PROSITE" id="PS50026">
    <property type="entry name" value="EGF_3"/>
    <property type="match status" value="1"/>
</dbReference>
<feature type="region of interest" description="Disordered" evidence="2">
    <location>
        <begin position="889"/>
        <end position="911"/>
    </location>
</feature>
<evidence type="ECO:0000256" key="1">
    <source>
        <dbReference type="PROSITE-ProRule" id="PRU00076"/>
    </source>
</evidence>
<feature type="compositionally biased region" description="Low complexity" evidence="2">
    <location>
        <begin position="549"/>
        <end position="578"/>
    </location>
</feature>
<dbReference type="EMBL" id="CATQJL010000305">
    <property type="protein sequence ID" value="CAJ0601066.1"/>
    <property type="molecule type" value="Genomic_DNA"/>
</dbReference>
<dbReference type="AlphaFoldDB" id="A0AA36GZ53"/>
<evidence type="ECO:0000256" key="2">
    <source>
        <dbReference type="SAM" id="MobiDB-lite"/>
    </source>
</evidence>
<comment type="caution">
    <text evidence="4">The sequence shown here is derived from an EMBL/GenBank/DDBJ whole genome shotgun (WGS) entry which is preliminary data.</text>
</comment>